<reference evidence="3 4" key="1">
    <citation type="submission" date="2020-06" db="EMBL/GenBank/DDBJ databases">
        <title>Schlegella sp. ID0723 isolated from air conditioner.</title>
        <authorList>
            <person name="Kim D.Y."/>
            <person name="Kim D.-U."/>
        </authorList>
    </citation>
    <scope>NUCLEOTIDE SEQUENCE [LARGE SCALE GENOMIC DNA]</scope>
    <source>
        <strain evidence="3 4">ID0723</strain>
    </source>
</reference>
<evidence type="ECO:0000256" key="1">
    <source>
        <dbReference type="ARBA" id="ARBA00022729"/>
    </source>
</evidence>
<name>A0A7Y6NLL2_9BURK</name>
<keyword evidence="3" id="KW-0449">Lipoprotein</keyword>
<keyword evidence="4" id="KW-1185">Reference proteome</keyword>
<keyword evidence="1" id="KW-0732">Signal</keyword>
<dbReference type="InterPro" id="IPR004564">
    <property type="entry name" value="OM_lipoprot_carrier_LolA-like"/>
</dbReference>
<sequence length="226" mass="24048">MRPLPNLHPTLPADACGARRRVLAAALGLFGGAALAGGAPLDLAQLMQALARTRAGEATFVERREVQILDRTVESTGRLSFQAPDTFVRETLRPTNERLAVSGNQVTMSRGGRSRTMDLDAVPEAAVIVEAIRGTLTGNRAALEKLFVPTVSGSLDAWQLDLVPREARMRGQVASVRVSGRAEIVREVAVQLADGDRSVMTIEPVGDARRAGDNARPGARPASPAR</sequence>
<evidence type="ECO:0000313" key="3">
    <source>
        <dbReference type="EMBL" id="NUZ05455.1"/>
    </source>
</evidence>
<dbReference type="Pfam" id="PF19574">
    <property type="entry name" value="LolA_3"/>
    <property type="match status" value="1"/>
</dbReference>
<dbReference type="AlphaFoldDB" id="A0A7Y6NLL2"/>
<dbReference type="Gene3D" id="2.50.20.10">
    <property type="entry name" value="Lipoprotein localisation LolA/LolB/LppX"/>
    <property type="match status" value="1"/>
</dbReference>
<dbReference type="EMBL" id="JABWMJ010000002">
    <property type="protein sequence ID" value="NUZ05455.1"/>
    <property type="molecule type" value="Genomic_DNA"/>
</dbReference>
<feature type="region of interest" description="Disordered" evidence="2">
    <location>
        <begin position="205"/>
        <end position="226"/>
    </location>
</feature>
<dbReference type="CDD" id="cd16325">
    <property type="entry name" value="LolA"/>
    <property type="match status" value="1"/>
</dbReference>
<gene>
    <name evidence="3" type="ORF">HQN59_06730</name>
</gene>
<feature type="compositionally biased region" description="Low complexity" evidence="2">
    <location>
        <begin position="215"/>
        <end position="226"/>
    </location>
</feature>
<dbReference type="RefSeq" id="WP_176067318.1">
    <property type="nucleotide sequence ID" value="NZ_JABWMJ010000002.1"/>
</dbReference>
<evidence type="ECO:0000256" key="2">
    <source>
        <dbReference type="SAM" id="MobiDB-lite"/>
    </source>
</evidence>
<organism evidence="3 4">
    <name type="scientific">Piscinibacter koreensis</name>
    <dbReference type="NCBI Taxonomy" id="2742824"/>
    <lineage>
        <taxon>Bacteria</taxon>
        <taxon>Pseudomonadati</taxon>
        <taxon>Pseudomonadota</taxon>
        <taxon>Betaproteobacteria</taxon>
        <taxon>Burkholderiales</taxon>
        <taxon>Sphaerotilaceae</taxon>
        <taxon>Piscinibacter</taxon>
    </lineage>
</organism>
<evidence type="ECO:0000313" key="4">
    <source>
        <dbReference type="Proteomes" id="UP000529637"/>
    </source>
</evidence>
<dbReference type="InterPro" id="IPR029046">
    <property type="entry name" value="LolA/LolB/LppX"/>
</dbReference>
<protein>
    <submittedName>
        <fullName evidence="3">Outer membrane lipoprotein carrier protein LolA</fullName>
    </submittedName>
</protein>
<proteinExistence type="predicted"/>
<accession>A0A7Y6NLL2</accession>
<comment type="caution">
    <text evidence="3">The sequence shown here is derived from an EMBL/GenBank/DDBJ whole genome shotgun (WGS) entry which is preliminary data.</text>
</comment>
<dbReference type="Proteomes" id="UP000529637">
    <property type="component" value="Unassembled WGS sequence"/>
</dbReference>
<dbReference type="SUPFAM" id="SSF89392">
    <property type="entry name" value="Prokaryotic lipoproteins and lipoprotein localization factors"/>
    <property type="match status" value="1"/>
</dbReference>